<dbReference type="InterPro" id="IPR009057">
    <property type="entry name" value="Homeodomain-like_sf"/>
</dbReference>
<evidence type="ECO:0000259" key="5">
    <source>
        <dbReference type="PROSITE" id="PS01124"/>
    </source>
</evidence>
<keyword evidence="4" id="KW-1133">Transmembrane helix</keyword>
<feature type="domain" description="HTH araC/xylS-type" evidence="5">
    <location>
        <begin position="689"/>
        <end position="787"/>
    </location>
</feature>
<dbReference type="GO" id="GO:0003700">
    <property type="term" value="F:DNA-binding transcription factor activity"/>
    <property type="evidence" value="ECO:0007669"/>
    <property type="project" value="InterPro"/>
</dbReference>
<dbReference type="Pfam" id="PF12833">
    <property type="entry name" value="HTH_18"/>
    <property type="match status" value="1"/>
</dbReference>
<keyword evidence="1" id="KW-0805">Transcription regulation</keyword>
<keyword evidence="2" id="KW-0238">DNA-binding</keyword>
<dbReference type="PANTHER" id="PTHR43280">
    <property type="entry name" value="ARAC-FAMILY TRANSCRIPTIONAL REGULATOR"/>
    <property type="match status" value="1"/>
</dbReference>
<feature type="transmembrane region" description="Helical" evidence="4">
    <location>
        <begin position="322"/>
        <end position="346"/>
    </location>
</feature>
<evidence type="ECO:0000256" key="2">
    <source>
        <dbReference type="ARBA" id="ARBA00023125"/>
    </source>
</evidence>
<dbReference type="PANTHER" id="PTHR43280:SF28">
    <property type="entry name" value="HTH-TYPE TRANSCRIPTIONAL ACTIVATOR RHAS"/>
    <property type="match status" value="1"/>
</dbReference>
<dbReference type="OrthoDB" id="247151at2"/>
<dbReference type="Pfam" id="PF17853">
    <property type="entry name" value="GGDEF_2"/>
    <property type="match status" value="1"/>
</dbReference>
<evidence type="ECO:0000256" key="3">
    <source>
        <dbReference type="ARBA" id="ARBA00023163"/>
    </source>
</evidence>
<dbReference type="Proteomes" id="UP000293142">
    <property type="component" value="Unassembled WGS sequence"/>
</dbReference>
<dbReference type="SUPFAM" id="SSF46689">
    <property type="entry name" value="Homeodomain-like"/>
    <property type="match status" value="1"/>
</dbReference>
<dbReference type="InterPro" id="IPR041522">
    <property type="entry name" value="CdaR_GGDEF"/>
</dbReference>
<dbReference type="SMART" id="SM00342">
    <property type="entry name" value="HTH_ARAC"/>
    <property type="match status" value="1"/>
</dbReference>
<dbReference type="EMBL" id="SIRE01000020">
    <property type="protein sequence ID" value="TBL73960.1"/>
    <property type="molecule type" value="Genomic_DNA"/>
</dbReference>
<comment type="caution">
    <text evidence="6">The sequence shown here is derived from an EMBL/GenBank/DDBJ whole genome shotgun (WGS) entry which is preliminary data.</text>
</comment>
<organism evidence="6 7">
    <name type="scientific">Paenibacillus thalictri</name>
    <dbReference type="NCBI Taxonomy" id="2527873"/>
    <lineage>
        <taxon>Bacteria</taxon>
        <taxon>Bacillati</taxon>
        <taxon>Bacillota</taxon>
        <taxon>Bacilli</taxon>
        <taxon>Bacillales</taxon>
        <taxon>Paenibacillaceae</taxon>
        <taxon>Paenibacillus</taxon>
    </lineage>
</organism>
<protein>
    <submittedName>
        <fullName evidence="6">Helix-turn-helix domain-containing protein</fullName>
    </submittedName>
</protein>
<evidence type="ECO:0000256" key="4">
    <source>
        <dbReference type="SAM" id="Phobius"/>
    </source>
</evidence>
<keyword evidence="4" id="KW-0812">Transmembrane</keyword>
<name>A0A4Q9DML2_9BACL</name>
<keyword evidence="3" id="KW-0804">Transcription</keyword>
<dbReference type="InterPro" id="IPR018060">
    <property type="entry name" value="HTH_AraC"/>
</dbReference>
<feature type="transmembrane region" description="Helical" evidence="4">
    <location>
        <begin position="20"/>
        <end position="43"/>
    </location>
</feature>
<dbReference type="AlphaFoldDB" id="A0A4Q9DML2"/>
<evidence type="ECO:0000256" key="1">
    <source>
        <dbReference type="ARBA" id="ARBA00023015"/>
    </source>
</evidence>
<dbReference type="Gene3D" id="1.10.10.60">
    <property type="entry name" value="Homeodomain-like"/>
    <property type="match status" value="2"/>
</dbReference>
<evidence type="ECO:0000313" key="7">
    <source>
        <dbReference type="Proteomes" id="UP000293142"/>
    </source>
</evidence>
<evidence type="ECO:0000313" key="6">
    <source>
        <dbReference type="EMBL" id="TBL73960.1"/>
    </source>
</evidence>
<accession>A0A4Q9DML2</accession>
<keyword evidence="7" id="KW-1185">Reference proteome</keyword>
<reference evidence="6 7" key="1">
    <citation type="submission" date="2019-02" db="EMBL/GenBank/DDBJ databases">
        <title>Paenibacillus sp. nov., isolated from surface-sterilized tissue of Thalictrum simplex L.</title>
        <authorList>
            <person name="Tuo L."/>
        </authorList>
    </citation>
    <scope>NUCLEOTIDE SEQUENCE [LARGE SCALE GENOMIC DNA]</scope>
    <source>
        <strain evidence="6 7">N2SHLJ1</strain>
    </source>
</reference>
<keyword evidence="4" id="KW-0472">Membrane</keyword>
<dbReference type="GO" id="GO:0043565">
    <property type="term" value="F:sequence-specific DNA binding"/>
    <property type="evidence" value="ECO:0007669"/>
    <property type="project" value="InterPro"/>
</dbReference>
<proteinExistence type="predicted"/>
<gene>
    <name evidence="6" type="ORF">EYB31_26050</name>
</gene>
<dbReference type="PROSITE" id="PS01124">
    <property type="entry name" value="HTH_ARAC_FAMILY_2"/>
    <property type="match status" value="1"/>
</dbReference>
<sequence>MPRFSKPCRLISAMSRKKIVLCIILIAVLAVSVPLLVMLTAAYRSMSHTMEREAGEAGTRQLQQSVRGLESLFSQLKEAGTLAAVSPSFSRFERYSGELGSARLYHTGETGSEQETAYAMVRSEAAERLQSLFVAGGFVESVYFYDLNKGIVLALDRKGSPQQYVYGAFYDKSGSIPAQGGSDPLQLNVRSVKGEGGSERKLLTLLIKTGVPGNALAVNLDPALLYGSLHEQNGQAELYAVSASGALVLQPEGRTEAGASNNGYARLQELLRNEADGSAAAIGAVRIASQSGQRVQLASLHSAMLGWTFYRISEWKPFHENAGYLTFGIVYCAVIAAAALIIWFSLKRTAAGSSFRPRTNQAEAGDPSFASDWCELHSEQAASLERDFYQQRWLERLPVYQEAFKRSLIDSRSHTLDELAQQKRRLQLNMELEQLMLMVVSIDPEISGQAPESRLAADELHNLKVLECITSGGIFKGKLFAVEMTEDRIAVVVHTAGSDIIYLLGKVRDLLDRLHNMCTGSFSIGVGRLCDTALDLPRAYEEALEALWQRVTDEANQVIYIDDIAATPQDRMLLSRAQADALLRAVQTGRAAEAVRLFREIAETMRQQSKEAPYGHIQAEWMTLRGRIMAVLHRIGAAAGGADESASVDAGVSRLQTLSESAEMLERYIGDAAKRAGEALRAKDRRLADKLIAMIGTLPDSDLSLHAVAARLQLNPSYIERLFRRSTGGTYADYVNGVRIAKSKQLLLFSQLSAEEIGRKVGYDNMYYFLKIFKEQTGMTPGEFRKSAGKH</sequence>